<dbReference type="EMBL" id="MT254578">
    <property type="protein sequence ID" value="QIW89702.1"/>
    <property type="molecule type" value="Genomic_DNA"/>
</dbReference>
<reference evidence="1 2" key="1">
    <citation type="submission" date="2020-03" db="EMBL/GenBank/DDBJ databases">
        <authorList>
            <person name="Skorynina A."/>
            <person name="Kazantseva O."/>
            <person name="Baycher S."/>
            <person name="Piligrimova E."/>
            <person name="Kuliabin V."/>
            <person name="Shadrin A."/>
        </authorList>
    </citation>
    <scope>NUCLEOTIDE SEQUENCE [LARGE SCALE GENOMIC DNA]</scope>
</reference>
<name>A0A6H0X626_9CAUD</name>
<proteinExistence type="predicted"/>
<protein>
    <submittedName>
        <fullName evidence="1">Uncharacterized protein</fullName>
    </submittedName>
</protein>
<sequence length="114" mass="13596">MTKQRRTFTVIRKWAEKMGYTVEETWAYGDQDAIRVHINDKLSFKAEMRKSTIYQSIRGQRGDCAGLYITEDIKHEAGKAWRRSYAFHKPSQKYAIESMESDIRRWERDNKENA</sequence>
<keyword evidence="2" id="KW-1185">Reference proteome</keyword>
<organism evidence="1 2">
    <name type="scientific">Bacillus phage Izhevsk</name>
    <dbReference type="NCBI Taxonomy" id="2724322"/>
    <lineage>
        <taxon>Viruses</taxon>
        <taxon>Duplodnaviria</taxon>
        <taxon>Heunggongvirae</taxon>
        <taxon>Uroviricota</taxon>
        <taxon>Caudoviricetes</taxon>
        <taxon>Joanripponvirinae</taxon>
        <taxon>Tsamsavirus</taxon>
        <taxon>Tsamsavirus izhevsk</taxon>
    </lineage>
</organism>
<accession>A0A6H0X626</accession>
<dbReference type="Proteomes" id="UP000503405">
    <property type="component" value="Segment"/>
</dbReference>
<gene>
    <name evidence="1" type="ORF">Izhevsk_20</name>
</gene>
<evidence type="ECO:0000313" key="2">
    <source>
        <dbReference type="Proteomes" id="UP000503405"/>
    </source>
</evidence>
<evidence type="ECO:0000313" key="1">
    <source>
        <dbReference type="EMBL" id="QIW89702.1"/>
    </source>
</evidence>